<feature type="region of interest" description="Disordered" evidence="1">
    <location>
        <begin position="38"/>
        <end position="276"/>
    </location>
</feature>
<protein>
    <submittedName>
        <fullName evidence="2">Uncharacterized protein</fullName>
    </submittedName>
</protein>
<reference evidence="2 3" key="1">
    <citation type="journal article" date="2024" name="Nat. Commun.">
        <title>Phylogenomics reveals the evolutionary origins of lichenization in chlorophyte algae.</title>
        <authorList>
            <person name="Puginier C."/>
            <person name="Libourel C."/>
            <person name="Otte J."/>
            <person name="Skaloud P."/>
            <person name="Haon M."/>
            <person name="Grisel S."/>
            <person name="Petersen M."/>
            <person name="Berrin J.G."/>
            <person name="Delaux P.M."/>
            <person name="Dal Grande F."/>
            <person name="Keller J."/>
        </authorList>
    </citation>
    <scope>NUCLEOTIDE SEQUENCE [LARGE SCALE GENOMIC DNA]</scope>
    <source>
        <strain evidence="2 3">SAG 2036</strain>
    </source>
</reference>
<sequence length="400" mass="42832">MAQEAPDLGPLASAGIRSSVVLDAPGGFQDLQRVVQTQSKIRFDPSPSKVNEAQPIRFEEARKPRQPPSGQEQGERDQLLSRHTPTPQALPTHHQRTTHLQQEHMQGTPPGSPTIAAHRMPPLSPIEAQAPAASPLSAAAAHPRVKPQPLHLPPTPSGPYSYPISHDLPAAELSPSPMGQRARLQDGEANQEADGVSLWGDSTIAANARSECSPGLSQRNFGGFESSPDAQQRTHGEFQPLAGGAQYPRAEAAEEGVRQAAVQPQGMENAGDIDNTEGMRALRLGSMAQVLQSLEDSPTKIPIRPPDRSALDTSTRARGSPAVPMLLRPNPLYGQERDTKDMAEMGTPESMLGSNSASNEMGHSGKIPRSGATIKSVSGRPWGNPLFDPRDDASRYEVRV</sequence>
<keyword evidence="3" id="KW-1185">Reference proteome</keyword>
<accession>A0AAW1P835</accession>
<gene>
    <name evidence="2" type="ORF">WJX73_004776</name>
</gene>
<evidence type="ECO:0000313" key="2">
    <source>
        <dbReference type="EMBL" id="KAK9806013.1"/>
    </source>
</evidence>
<dbReference type="Proteomes" id="UP001465755">
    <property type="component" value="Unassembled WGS sequence"/>
</dbReference>
<name>A0AAW1P835_9CHLO</name>
<feature type="compositionally biased region" description="Low complexity" evidence="1">
    <location>
        <begin position="128"/>
        <end position="141"/>
    </location>
</feature>
<evidence type="ECO:0000256" key="1">
    <source>
        <dbReference type="SAM" id="MobiDB-lite"/>
    </source>
</evidence>
<feature type="compositionally biased region" description="Basic and acidic residues" evidence="1">
    <location>
        <begin position="388"/>
        <end position="400"/>
    </location>
</feature>
<dbReference type="AlphaFoldDB" id="A0AAW1P835"/>
<feature type="region of interest" description="Disordered" evidence="1">
    <location>
        <begin position="295"/>
        <end position="400"/>
    </location>
</feature>
<proteinExistence type="predicted"/>
<feature type="compositionally biased region" description="Polar residues" evidence="1">
    <location>
        <begin position="352"/>
        <end position="361"/>
    </location>
</feature>
<dbReference type="EMBL" id="JALJOQ010000039">
    <property type="protein sequence ID" value="KAK9806013.1"/>
    <property type="molecule type" value="Genomic_DNA"/>
</dbReference>
<organism evidence="2 3">
    <name type="scientific">Symbiochloris irregularis</name>
    <dbReference type="NCBI Taxonomy" id="706552"/>
    <lineage>
        <taxon>Eukaryota</taxon>
        <taxon>Viridiplantae</taxon>
        <taxon>Chlorophyta</taxon>
        <taxon>core chlorophytes</taxon>
        <taxon>Trebouxiophyceae</taxon>
        <taxon>Trebouxiales</taxon>
        <taxon>Trebouxiaceae</taxon>
        <taxon>Symbiochloris</taxon>
    </lineage>
</organism>
<comment type="caution">
    <text evidence="2">The sequence shown here is derived from an EMBL/GenBank/DDBJ whole genome shotgun (WGS) entry which is preliminary data.</text>
</comment>
<evidence type="ECO:0000313" key="3">
    <source>
        <dbReference type="Proteomes" id="UP001465755"/>
    </source>
</evidence>